<protein>
    <submittedName>
        <fullName evidence="2">Uncharacterized protein</fullName>
    </submittedName>
</protein>
<keyword evidence="1" id="KW-0812">Transmembrane</keyword>
<proteinExistence type="predicted"/>
<reference evidence="3" key="1">
    <citation type="submission" date="2016-07" db="EMBL/GenBank/DDBJ databases">
        <authorList>
            <person name="Florea S."/>
            <person name="Webb J.S."/>
            <person name="Jaromczyk J."/>
            <person name="Schardl C.L."/>
        </authorList>
    </citation>
    <scope>NUCLEOTIDE SEQUENCE [LARGE SCALE GENOMIC DNA]</scope>
    <source>
        <strain evidence="3">IPB1</strain>
    </source>
</reference>
<keyword evidence="1" id="KW-0472">Membrane</keyword>
<comment type="caution">
    <text evidence="2">The sequence shown here is derived from an EMBL/GenBank/DDBJ whole genome shotgun (WGS) entry which is preliminary data.</text>
</comment>
<dbReference type="AlphaFoldDB" id="A0A1C0TQN3"/>
<name>A0A1C0TQN3_9GAMM</name>
<accession>A0A1C0TQN3</accession>
<gene>
    <name evidence="2" type="ORF">A7985_11545</name>
</gene>
<evidence type="ECO:0000313" key="3">
    <source>
        <dbReference type="Proteomes" id="UP000093366"/>
    </source>
</evidence>
<evidence type="ECO:0000313" key="2">
    <source>
        <dbReference type="EMBL" id="OCQ21254.1"/>
    </source>
</evidence>
<keyword evidence="1" id="KW-1133">Transmembrane helix</keyword>
<organism evidence="2 3">
    <name type="scientific">Pseudoalteromonas luteoviolacea</name>
    <dbReference type="NCBI Taxonomy" id="43657"/>
    <lineage>
        <taxon>Bacteria</taxon>
        <taxon>Pseudomonadati</taxon>
        <taxon>Pseudomonadota</taxon>
        <taxon>Gammaproteobacteria</taxon>
        <taxon>Alteromonadales</taxon>
        <taxon>Pseudoalteromonadaceae</taxon>
        <taxon>Pseudoalteromonas</taxon>
    </lineage>
</organism>
<dbReference type="Proteomes" id="UP000093366">
    <property type="component" value="Unassembled WGS sequence"/>
</dbReference>
<evidence type="ECO:0000256" key="1">
    <source>
        <dbReference type="SAM" id="Phobius"/>
    </source>
</evidence>
<sequence length="94" mass="11161">MNTEGEDLERSLVISKATVLVIIYFVIYSISNFFVDFFYGGVNFLLLMLVDLLILAFTYKVFLRPVFFKNIQSYIPYYWLFMEAVVRHFTMLTT</sequence>
<feature type="transmembrane region" description="Helical" evidence="1">
    <location>
        <begin position="37"/>
        <end position="59"/>
    </location>
</feature>
<dbReference type="EMBL" id="MAUJ01000003">
    <property type="protein sequence ID" value="OCQ21254.1"/>
    <property type="molecule type" value="Genomic_DNA"/>
</dbReference>
<feature type="transmembrane region" description="Helical" evidence="1">
    <location>
        <begin position="12"/>
        <end position="31"/>
    </location>
</feature>